<keyword evidence="3" id="KW-1185">Reference proteome</keyword>
<comment type="caution">
    <text evidence="2">The sequence shown here is derived from an EMBL/GenBank/DDBJ whole genome shotgun (WGS) entry which is preliminary data.</text>
</comment>
<evidence type="ECO:0000259" key="1">
    <source>
        <dbReference type="Pfam" id="PF14687"/>
    </source>
</evidence>
<accession>A0A8H7PN52</accession>
<reference evidence="2" key="1">
    <citation type="submission" date="2020-12" db="EMBL/GenBank/DDBJ databases">
        <title>Metabolic potential, ecology and presence of endohyphal bacteria is reflected in genomic diversity of Mucoromycotina.</title>
        <authorList>
            <person name="Muszewska A."/>
            <person name="Okrasinska A."/>
            <person name="Steczkiewicz K."/>
            <person name="Drgas O."/>
            <person name="Orlowska M."/>
            <person name="Perlinska-Lenart U."/>
            <person name="Aleksandrzak-Piekarczyk T."/>
            <person name="Szatraj K."/>
            <person name="Zielenkiewicz U."/>
            <person name="Pilsyk S."/>
            <person name="Malc E."/>
            <person name="Mieczkowski P."/>
            <person name="Kruszewska J.S."/>
            <person name="Biernat P."/>
            <person name="Pawlowska J."/>
        </authorList>
    </citation>
    <scope>NUCLEOTIDE SEQUENCE</scope>
    <source>
        <strain evidence="2">WA0000067209</strain>
    </source>
</reference>
<protein>
    <recommendedName>
        <fullName evidence="1">DUF4460 domain-containing protein</fullName>
    </recommendedName>
</protein>
<dbReference type="InterPro" id="IPR028031">
    <property type="entry name" value="DUF4460"/>
</dbReference>
<dbReference type="Proteomes" id="UP000654370">
    <property type="component" value="Unassembled WGS sequence"/>
</dbReference>
<organism evidence="2 3">
    <name type="scientific">Mortierella isabellina</name>
    <name type="common">Filamentous fungus</name>
    <name type="synonym">Umbelopsis isabellina</name>
    <dbReference type="NCBI Taxonomy" id="91625"/>
    <lineage>
        <taxon>Eukaryota</taxon>
        <taxon>Fungi</taxon>
        <taxon>Fungi incertae sedis</taxon>
        <taxon>Mucoromycota</taxon>
        <taxon>Mucoromycotina</taxon>
        <taxon>Umbelopsidomycetes</taxon>
        <taxon>Umbelopsidales</taxon>
        <taxon>Umbelopsidaceae</taxon>
        <taxon>Umbelopsis</taxon>
    </lineage>
</organism>
<dbReference type="EMBL" id="JAEPQZ010000010">
    <property type="protein sequence ID" value="KAG2176236.1"/>
    <property type="molecule type" value="Genomic_DNA"/>
</dbReference>
<proteinExistence type="predicted"/>
<dbReference type="OrthoDB" id="2097874at2759"/>
<gene>
    <name evidence="2" type="ORF">INT43_005470</name>
</gene>
<evidence type="ECO:0000313" key="2">
    <source>
        <dbReference type="EMBL" id="KAG2176236.1"/>
    </source>
</evidence>
<name>A0A8H7PN52_MORIS</name>
<dbReference type="Pfam" id="PF14687">
    <property type="entry name" value="DUF4460"/>
    <property type="match status" value="1"/>
</dbReference>
<dbReference type="AlphaFoldDB" id="A0A8H7PN52"/>
<sequence length="277" mass="30957">MSNSAHSALKSLVRPYVKRILLKTHPDYFAQDTVKKKINAASLQSLQNVLSPLLKGSAQNTTKAHSEKPTKLDFYVKNGGNRSILKVEHKFPTSHAISIVEKWYTAASLLELCKKIGIQVMPSDIDAIQSMIDTLNKESAAAKRGRAPPLSLTQVFADELYRSHNMDPASIMPEQTTSIADNELLFFPPKMSEKSKAIMVEKLQKALPLLRPNRWWRKIPIVIVDDIADIDEIDTAGILVFAPNMSIEDMAAYVESSLATKEEEYQKIVRGNSYSKS</sequence>
<feature type="domain" description="DUF4460" evidence="1">
    <location>
        <begin position="10"/>
        <end position="86"/>
    </location>
</feature>
<evidence type="ECO:0000313" key="3">
    <source>
        <dbReference type="Proteomes" id="UP000654370"/>
    </source>
</evidence>